<proteinExistence type="predicted"/>
<comment type="caution">
    <text evidence="2">The sequence shown here is derived from an EMBL/GenBank/DDBJ whole genome shotgun (WGS) entry which is preliminary data.</text>
</comment>
<keyword evidence="3" id="KW-1185">Reference proteome</keyword>
<accession>A0ABX1VCI0</accession>
<evidence type="ECO:0000256" key="1">
    <source>
        <dbReference type="SAM" id="Phobius"/>
    </source>
</evidence>
<name>A0ABX1VCI0_9PLAN</name>
<protein>
    <recommendedName>
        <fullName evidence="4">DUF1772 domain-containing protein</fullName>
    </recommendedName>
</protein>
<feature type="transmembrane region" description="Helical" evidence="1">
    <location>
        <begin position="80"/>
        <end position="98"/>
    </location>
</feature>
<reference evidence="2 3" key="1">
    <citation type="journal article" date="2020" name="Syst. Appl. Microbiol.">
        <title>Alienimonas chondri sp. nov., a novel planctomycete isolated from the biofilm of the red alga Chondrus crispus.</title>
        <authorList>
            <person name="Vitorino I."/>
            <person name="Albuquerque L."/>
            <person name="Wiegand S."/>
            <person name="Kallscheuer N."/>
            <person name="da Costa M.S."/>
            <person name="Lobo-da-Cunha A."/>
            <person name="Jogler C."/>
            <person name="Lage O.M."/>
        </authorList>
    </citation>
    <scope>NUCLEOTIDE SEQUENCE [LARGE SCALE GENOMIC DNA]</scope>
    <source>
        <strain evidence="2 3">LzC2</strain>
    </source>
</reference>
<evidence type="ECO:0008006" key="4">
    <source>
        <dbReference type="Google" id="ProtNLM"/>
    </source>
</evidence>
<evidence type="ECO:0000313" key="2">
    <source>
        <dbReference type="EMBL" id="NNJ25635.1"/>
    </source>
</evidence>
<keyword evidence="1" id="KW-1133">Transmembrane helix</keyword>
<gene>
    <name evidence="2" type="ORF">LzC2_17080</name>
</gene>
<keyword evidence="1" id="KW-0812">Transmembrane</keyword>
<dbReference type="RefSeq" id="WP_171185851.1">
    <property type="nucleotide sequence ID" value="NZ_WTPX01000044.1"/>
</dbReference>
<keyword evidence="1" id="KW-0472">Membrane</keyword>
<sequence>MNALLIQAAATLPLVGLIWTVQIVHYPLFDGVGAEGFAEYERRHTLRITWIVAPLMLVELAVSGWLAWRIPEGVPAWQCYAGAAMTAGIWLSTYFLQVPRHSELAAGFAPAAHAALVATNWIRTALWSARGALTLCMLAARMS</sequence>
<dbReference type="Proteomes" id="UP000609651">
    <property type="component" value="Unassembled WGS sequence"/>
</dbReference>
<dbReference type="EMBL" id="WTPX01000044">
    <property type="protein sequence ID" value="NNJ25635.1"/>
    <property type="molecule type" value="Genomic_DNA"/>
</dbReference>
<organism evidence="2 3">
    <name type="scientific">Alienimonas chondri</name>
    <dbReference type="NCBI Taxonomy" id="2681879"/>
    <lineage>
        <taxon>Bacteria</taxon>
        <taxon>Pseudomonadati</taxon>
        <taxon>Planctomycetota</taxon>
        <taxon>Planctomycetia</taxon>
        <taxon>Planctomycetales</taxon>
        <taxon>Planctomycetaceae</taxon>
        <taxon>Alienimonas</taxon>
    </lineage>
</organism>
<feature type="transmembrane region" description="Helical" evidence="1">
    <location>
        <begin position="47"/>
        <end position="68"/>
    </location>
</feature>
<evidence type="ECO:0000313" key="3">
    <source>
        <dbReference type="Proteomes" id="UP000609651"/>
    </source>
</evidence>